<accession>A0A6C0F4G9</accession>
<organism evidence="2">
    <name type="scientific">viral metagenome</name>
    <dbReference type="NCBI Taxonomy" id="1070528"/>
    <lineage>
        <taxon>unclassified sequences</taxon>
        <taxon>metagenomes</taxon>
        <taxon>organismal metagenomes</taxon>
    </lineage>
</organism>
<dbReference type="EMBL" id="MN739030">
    <property type="protein sequence ID" value="QHT36114.1"/>
    <property type="molecule type" value="Genomic_DNA"/>
</dbReference>
<evidence type="ECO:0000313" key="2">
    <source>
        <dbReference type="EMBL" id="QHT36114.1"/>
    </source>
</evidence>
<dbReference type="AlphaFoldDB" id="A0A6C0F4G9"/>
<name>A0A6C0F4G9_9ZZZZ</name>
<evidence type="ECO:0000256" key="1">
    <source>
        <dbReference type="SAM" id="MobiDB-lite"/>
    </source>
</evidence>
<feature type="region of interest" description="Disordered" evidence="1">
    <location>
        <begin position="165"/>
        <end position="184"/>
    </location>
</feature>
<reference evidence="2" key="1">
    <citation type="journal article" date="2020" name="Nature">
        <title>Giant virus diversity and host interactions through global metagenomics.</title>
        <authorList>
            <person name="Schulz F."/>
            <person name="Roux S."/>
            <person name="Paez-Espino D."/>
            <person name="Jungbluth S."/>
            <person name="Walsh D.A."/>
            <person name="Denef V.J."/>
            <person name="McMahon K.D."/>
            <person name="Konstantinidis K.T."/>
            <person name="Eloe-Fadrosh E.A."/>
            <person name="Kyrpides N.C."/>
            <person name="Woyke T."/>
        </authorList>
    </citation>
    <scope>NUCLEOTIDE SEQUENCE</scope>
    <source>
        <strain evidence="2">GVMAG-M-3300009182-46</strain>
    </source>
</reference>
<feature type="compositionally biased region" description="Polar residues" evidence="1">
    <location>
        <begin position="174"/>
        <end position="184"/>
    </location>
</feature>
<feature type="compositionally biased region" description="Basic and acidic residues" evidence="1">
    <location>
        <begin position="98"/>
        <end position="116"/>
    </location>
</feature>
<protein>
    <submittedName>
        <fullName evidence="2">Uncharacterized protein</fullName>
    </submittedName>
</protein>
<proteinExistence type="predicted"/>
<feature type="region of interest" description="Disordered" evidence="1">
    <location>
        <begin position="93"/>
        <end position="116"/>
    </location>
</feature>
<sequence length="184" mass="21556">MNNIQNNIKITAFIIYIMSSPKRHRFAWSHNELERLNREYENHELSVQEIAILHGRSVSSIFSKLKSEGLIKKLEEARGWDDYSNKIQTENCGTDSLSNKRNDKRNDKINDKRNDKINDKENTKVFDKIEDEEFDPYSIGQKMSFMQTQINNIKQIVSGILYESATNNNNNNNKTPKVQHNYLS</sequence>